<protein>
    <submittedName>
        <fullName evidence="2">Putative repeat protein (TIGR01451 family)</fullName>
    </submittedName>
</protein>
<name>A0A420WJP2_9PROT</name>
<dbReference type="AlphaFoldDB" id="A0A420WJP2"/>
<dbReference type="NCBIfam" id="TIGR01451">
    <property type="entry name" value="B_ant_repeat"/>
    <property type="match status" value="1"/>
</dbReference>
<comment type="caution">
    <text evidence="2">The sequence shown here is derived from an EMBL/GenBank/DDBJ whole genome shotgun (WGS) entry which is preliminary data.</text>
</comment>
<evidence type="ECO:0000313" key="3">
    <source>
        <dbReference type="Proteomes" id="UP000282211"/>
    </source>
</evidence>
<organism evidence="2 3">
    <name type="scientific">Litorimonas taeanensis</name>
    <dbReference type="NCBI Taxonomy" id="568099"/>
    <lineage>
        <taxon>Bacteria</taxon>
        <taxon>Pseudomonadati</taxon>
        <taxon>Pseudomonadota</taxon>
        <taxon>Alphaproteobacteria</taxon>
        <taxon>Maricaulales</taxon>
        <taxon>Robiginitomaculaceae</taxon>
    </lineage>
</organism>
<gene>
    <name evidence="2" type="ORF">DES40_0453</name>
</gene>
<keyword evidence="3" id="KW-1185">Reference proteome</keyword>
<dbReference type="InterPro" id="IPR047589">
    <property type="entry name" value="DUF11_rpt"/>
</dbReference>
<dbReference type="Proteomes" id="UP000282211">
    <property type="component" value="Unassembled WGS sequence"/>
</dbReference>
<proteinExistence type="predicted"/>
<dbReference type="Pfam" id="PF01345">
    <property type="entry name" value="DUF11"/>
    <property type="match status" value="1"/>
</dbReference>
<feature type="domain" description="DUF11" evidence="1">
    <location>
        <begin position="304"/>
        <end position="409"/>
    </location>
</feature>
<sequence>MSAGAPHTVAHLGHPHPPLLQFYEVNHVYVLALPIRRGDYSGVKQAFTKVTNTNNRLSIGWTRICRIFSEKKSLRTSLGAVCFSILLQNTAQSAPPRAGTTIVNQATIVYIDENGTEQSTTTNEVILFVQQVFSAELTNDVSRVSIPDAEPEFVHTLTNTGNGSDNYCISASQAETDSGDFADLEVYRDIDRDGVVSIGDPLLWDLASAPTPTQITLESGEVMQLIVRGYVPATAIPLEQYALDLLVSSTEGTAICNTGVVTDTGTNSDATDGTNRDIVTISDDAVLEISKASTYNAGDISTLSDDTIDYQVTIKNTGLTSADDIVIEDILASTVSFQSFGTHDGDFSAGPTHLSGTISATALTLLPDEVLILRYSVAVDPTIGLNGESRLIENTAKVTADLDGDGNAEPELTSNTTRDEAAPLYAVNLTDIGGVASAGVNDGADDDETVNDLQLVDVAAPGDTVYFRLDVTNQGNVTDTFNFIPQSSTGWLSSASLRYLNVDFATPLLDTNGDNIADTGILAPNETLSFVVAATMAYGVPAGPHDLTLEATSAGRATINDDAGIRVLNSISPAVDLANTIGAVGLNDGGAVDADPRSSVTTTNSAQAGSVTTFDLFVANEGEGQDNYSLSAAADLSGTALPEGWTVSFTSLSDEPIASTGLIQANSVFSFKAHVSVPAASDTNITQSIFFKVESALTNLSDIKQDAVTVEAETPDASIYIGPDLATQISACGIRDNIHFIRNEGNTEEHIILAVDSQTLFQSDIRIPTQVIDNEAESYVSQSSLSVGDSVAVFSGSDWQLKLLVSDGAGGIAIPLAPKEQTKTLLHITAPCAAASGAVDILTLSATTSDGDAVSTLTDKTTVSDARVDLEKLGALDSNCDFIADANYSDLQVQAEPGHCVLWQISLKNASSQMVCDVNIKDTAPDFTSFSPTPPSLVQPSPGTGGCTISGIEIGCSVGNSADSDGDGNAEDFCLRSGETAQVTFAVQIN</sequence>
<accession>A0A420WJP2</accession>
<evidence type="ECO:0000259" key="1">
    <source>
        <dbReference type="Pfam" id="PF01345"/>
    </source>
</evidence>
<evidence type="ECO:0000313" key="2">
    <source>
        <dbReference type="EMBL" id="RKQ71142.1"/>
    </source>
</evidence>
<dbReference type="EMBL" id="RBII01000001">
    <property type="protein sequence ID" value="RKQ71142.1"/>
    <property type="molecule type" value="Genomic_DNA"/>
</dbReference>
<reference evidence="2 3" key="1">
    <citation type="submission" date="2018-10" db="EMBL/GenBank/DDBJ databases">
        <title>Genomic Encyclopedia of Type Strains, Phase IV (KMG-IV): sequencing the most valuable type-strain genomes for metagenomic binning, comparative biology and taxonomic classification.</title>
        <authorList>
            <person name="Goeker M."/>
        </authorList>
    </citation>
    <scope>NUCLEOTIDE SEQUENCE [LARGE SCALE GENOMIC DNA]</scope>
    <source>
        <strain evidence="2 3">DSM 22008</strain>
    </source>
</reference>
<dbReference type="InterPro" id="IPR001434">
    <property type="entry name" value="OmcB-like_DUF11"/>
</dbReference>
<dbReference type="InParanoid" id="A0A420WJP2"/>
<dbReference type="RefSeq" id="WP_170144842.1">
    <property type="nucleotide sequence ID" value="NZ_RBII01000001.1"/>
</dbReference>